<evidence type="ECO:0000313" key="1">
    <source>
        <dbReference type="EMBL" id="CCQ70570.1"/>
    </source>
</evidence>
<proteinExistence type="predicted"/>
<organism evidence="1 2">
    <name type="scientific">Crocosphaera watsonii WH 0402</name>
    <dbReference type="NCBI Taxonomy" id="1284629"/>
    <lineage>
        <taxon>Bacteria</taxon>
        <taxon>Bacillati</taxon>
        <taxon>Cyanobacteriota</taxon>
        <taxon>Cyanophyceae</taxon>
        <taxon>Oscillatoriophycideae</taxon>
        <taxon>Chroococcales</taxon>
        <taxon>Aphanothecaceae</taxon>
        <taxon>Crocosphaera</taxon>
    </lineage>
</organism>
<protein>
    <submittedName>
        <fullName evidence="1">Uncharacterized protein</fullName>
    </submittedName>
</protein>
<dbReference type="AlphaFoldDB" id="T2JZ73"/>
<dbReference type="EMBL" id="CAQN01001246">
    <property type="protein sequence ID" value="CCQ70570.1"/>
    <property type="molecule type" value="Genomic_DNA"/>
</dbReference>
<dbReference type="Proteomes" id="UP000018130">
    <property type="component" value="Unassembled WGS sequence"/>
</dbReference>
<accession>T2JZ73</accession>
<reference evidence="1 2" key="2">
    <citation type="submission" date="2013-09" db="EMBL/GenBank/DDBJ databases">
        <title>Whole genome comparison of six Crocosphaera watsonii strains with differing phenotypes.</title>
        <authorList>
            <person name="Bench S.R."/>
            <person name="Heller P."/>
            <person name="Frank I."/>
            <person name="Arciniega M."/>
            <person name="Shilova I.N."/>
            <person name="Zehr J.P."/>
        </authorList>
    </citation>
    <scope>NUCLEOTIDE SEQUENCE [LARGE SCALE GENOMIC DNA]</scope>
    <source>
        <strain evidence="1 2">WH 0402</strain>
    </source>
</reference>
<comment type="caution">
    <text evidence="1">The sequence shown here is derived from an EMBL/GenBank/DDBJ whole genome shotgun (WGS) entry which is preliminary data.</text>
</comment>
<reference evidence="1 2" key="1">
    <citation type="submission" date="2013-01" db="EMBL/GenBank/DDBJ databases">
        <authorList>
            <person name="Bench S."/>
        </authorList>
    </citation>
    <scope>NUCLEOTIDE SEQUENCE [LARGE SCALE GENOMIC DNA]</scope>
    <source>
        <strain evidence="1 2">WH 0402</strain>
    </source>
</reference>
<gene>
    <name evidence="1" type="ORF">CWATWH0402_4240</name>
</gene>
<evidence type="ECO:0000313" key="2">
    <source>
        <dbReference type="Proteomes" id="UP000018130"/>
    </source>
</evidence>
<name>T2JZ73_CROWT</name>
<sequence length="52" mass="5808">MQRSPHLLAWGVVVFWHGHGSFFDSLKANYGLSLLILGQSFSFLSHPPPITL</sequence>